<dbReference type="Proteomes" id="UP001066276">
    <property type="component" value="Chromosome 5"/>
</dbReference>
<evidence type="ECO:0000256" key="1">
    <source>
        <dbReference type="SAM" id="MobiDB-lite"/>
    </source>
</evidence>
<accession>A0AAV7RKF1</accession>
<protein>
    <recommendedName>
        <fullName evidence="2">Ion transport N-terminal domain-containing protein</fullName>
    </recommendedName>
</protein>
<dbReference type="EMBL" id="JANPWB010000009">
    <property type="protein sequence ID" value="KAJ1152926.1"/>
    <property type="molecule type" value="Genomic_DNA"/>
</dbReference>
<dbReference type="InterPro" id="IPR013621">
    <property type="entry name" value="Ion_trans_N"/>
</dbReference>
<feature type="domain" description="Ion transport N-terminal" evidence="2">
    <location>
        <begin position="152"/>
        <end position="192"/>
    </location>
</feature>
<comment type="caution">
    <text evidence="3">The sequence shown here is derived from an EMBL/GenBank/DDBJ whole genome shotgun (WGS) entry which is preliminary data.</text>
</comment>
<dbReference type="Pfam" id="PF08412">
    <property type="entry name" value="Ion_trans_N"/>
    <property type="match status" value="1"/>
</dbReference>
<dbReference type="AlphaFoldDB" id="A0AAV7RKF1"/>
<gene>
    <name evidence="3" type="ORF">NDU88_005700</name>
</gene>
<keyword evidence="4" id="KW-1185">Reference proteome</keyword>
<feature type="compositionally biased region" description="Low complexity" evidence="1">
    <location>
        <begin position="55"/>
        <end position="74"/>
    </location>
</feature>
<sequence length="193" mass="20778">MHNAARDTREGGTARSGHISFAVGAAHSATAVHPEGTSSTGGTRHPRSTTDASASYTGGTSQTGSTSYHGGSTHFRGTELPAQTKLPGSKAGPGGAAEIAAKNMLMSRRRRLTRILDVPWRRGTMIGPDQEELEEEKKLLSALGFWHVPSPMFLPVVGKATLALYRSRGAIVRERWRIIEAGKFLIHPYSSFR</sequence>
<evidence type="ECO:0000259" key="2">
    <source>
        <dbReference type="Pfam" id="PF08412"/>
    </source>
</evidence>
<reference evidence="3" key="1">
    <citation type="journal article" date="2022" name="bioRxiv">
        <title>Sequencing and chromosome-scale assembly of the giantPleurodeles waltlgenome.</title>
        <authorList>
            <person name="Brown T."/>
            <person name="Elewa A."/>
            <person name="Iarovenko S."/>
            <person name="Subramanian E."/>
            <person name="Araus A.J."/>
            <person name="Petzold A."/>
            <person name="Susuki M."/>
            <person name="Suzuki K.-i.T."/>
            <person name="Hayashi T."/>
            <person name="Toyoda A."/>
            <person name="Oliveira C."/>
            <person name="Osipova E."/>
            <person name="Leigh N.D."/>
            <person name="Simon A."/>
            <person name="Yun M.H."/>
        </authorList>
    </citation>
    <scope>NUCLEOTIDE SEQUENCE</scope>
    <source>
        <strain evidence="3">20211129_DDA</strain>
        <tissue evidence="3">Liver</tissue>
    </source>
</reference>
<proteinExistence type="predicted"/>
<name>A0AAV7RKF1_PLEWA</name>
<evidence type="ECO:0000313" key="3">
    <source>
        <dbReference type="EMBL" id="KAJ1152926.1"/>
    </source>
</evidence>
<feature type="region of interest" description="Disordered" evidence="1">
    <location>
        <begin position="28"/>
        <end position="95"/>
    </location>
</feature>
<evidence type="ECO:0000313" key="4">
    <source>
        <dbReference type="Proteomes" id="UP001066276"/>
    </source>
</evidence>
<organism evidence="3 4">
    <name type="scientific">Pleurodeles waltl</name>
    <name type="common">Iberian ribbed newt</name>
    <dbReference type="NCBI Taxonomy" id="8319"/>
    <lineage>
        <taxon>Eukaryota</taxon>
        <taxon>Metazoa</taxon>
        <taxon>Chordata</taxon>
        <taxon>Craniata</taxon>
        <taxon>Vertebrata</taxon>
        <taxon>Euteleostomi</taxon>
        <taxon>Amphibia</taxon>
        <taxon>Batrachia</taxon>
        <taxon>Caudata</taxon>
        <taxon>Salamandroidea</taxon>
        <taxon>Salamandridae</taxon>
        <taxon>Pleurodelinae</taxon>
        <taxon>Pleurodeles</taxon>
    </lineage>
</organism>